<dbReference type="SUPFAM" id="SSF54117">
    <property type="entry name" value="Interleukin 8-like chemokines"/>
    <property type="match status" value="1"/>
</dbReference>
<evidence type="ECO:0000259" key="4">
    <source>
        <dbReference type="SMART" id="SM00199"/>
    </source>
</evidence>
<dbReference type="Proteomes" id="UP001176940">
    <property type="component" value="Unassembled WGS sequence"/>
</dbReference>
<feature type="compositionally biased region" description="Basic residues" evidence="2">
    <location>
        <begin position="98"/>
        <end position="123"/>
    </location>
</feature>
<evidence type="ECO:0000256" key="2">
    <source>
        <dbReference type="SAM" id="MobiDB-lite"/>
    </source>
</evidence>
<feature type="signal peptide" evidence="3">
    <location>
        <begin position="1"/>
        <end position="19"/>
    </location>
</feature>
<feature type="region of interest" description="Disordered" evidence="2">
    <location>
        <begin position="84"/>
        <end position="123"/>
    </location>
</feature>
<feature type="domain" description="Chemokine interleukin-8-like" evidence="4">
    <location>
        <begin position="25"/>
        <end position="86"/>
    </location>
</feature>
<name>A0ABN9LVR3_9NEOB</name>
<feature type="chain" id="PRO_5045941368" description="Chemokine interleukin-8-like domain-containing protein" evidence="3">
    <location>
        <begin position="20"/>
        <end position="123"/>
    </location>
</feature>
<accession>A0ABN9LVR3</accession>
<dbReference type="InterPro" id="IPR001811">
    <property type="entry name" value="Chemokine_IL8-like_dom"/>
</dbReference>
<dbReference type="PANTHER" id="PTHR12015">
    <property type="entry name" value="SMALL INDUCIBLE CYTOKINE A"/>
    <property type="match status" value="1"/>
</dbReference>
<comment type="caution">
    <text evidence="5">The sequence shown here is derived from an EMBL/GenBank/DDBJ whole genome shotgun (WGS) entry which is preliminary data.</text>
</comment>
<evidence type="ECO:0000313" key="6">
    <source>
        <dbReference type="Proteomes" id="UP001176940"/>
    </source>
</evidence>
<keyword evidence="6" id="KW-1185">Reference proteome</keyword>
<reference evidence="5" key="1">
    <citation type="submission" date="2023-07" db="EMBL/GenBank/DDBJ databases">
        <authorList>
            <person name="Stuckert A."/>
        </authorList>
    </citation>
    <scope>NUCLEOTIDE SEQUENCE</scope>
</reference>
<evidence type="ECO:0000313" key="5">
    <source>
        <dbReference type="EMBL" id="CAJ0952026.1"/>
    </source>
</evidence>
<dbReference type="EMBL" id="CAUEEQ010034171">
    <property type="protein sequence ID" value="CAJ0952026.1"/>
    <property type="molecule type" value="Genomic_DNA"/>
</dbReference>
<dbReference type="InterPro" id="IPR036048">
    <property type="entry name" value="Interleukin_8-like_sf"/>
</dbReference>
<proteinExistence type="predicted"/>
<gene>
    <name evidence="5" type="ORF">RIMI_LOCUS13694862</name>
</gene>
<dbReference type="Gene3D" id="2.40.50.40">
    <property type="match status" value="1"/>
</dbReference>
<sequence length="123" mass="14339">MTTLWLAAVLLCTLYVSDAAFSISSTSCCTQLGEKISRKHLEKVKRYEIQKQDGNCHLQAIVLYTNDQTLCINPKNLRVQQWIQRKNKKNSADEVPKKNKPGRKKKNRKNKKKKIKKIKKQLR</sequence>
<organism evidence="5 6">
    <name type="scientific">Ranitomeya imitator</name>
    <name type="common">mimic poison frog</name>
    <dbReference type="NCBI Taxonomy" id="111125"/>
    <lineage>
        <taxon>Eukaryota</taxon>
        <taxon>Metazoa</taxon>
        <taxon>Chordata</taxon>
        <taxon>Craniata</taxon>
        <taxon>Vertebrata</taxon>
        <taxon>Euteleostomi</taxon>
        <taxon>Amphibia</taxon>
        <taxon>Batrachia</taxon>
        <taxon>Anura</taxon>
        <taxon>Neobatrachia</taxon>
        <taxon>Hyloidea</taxon>
        <taxon>Dendrobatidae</taxon>
        <taxon>Dendrobatinae</taxon>
        <taxon>Ranitomeya</taxon>
    </lineage>
</organism>
<evidence type="ECO:0000256" key="1">
    <source>
        <dbReference type="ARBA" id="ARBA00022514"/>
    </source>
</evidence>
<dbReference type="Pfam" id="PF00048">
    <property type="entry name" value="IL8"/>
    <property type="match status" value="1"/>
</dbReference>
<keyword evidence="1" id="KW-0202">Cytokine</keyword>
<evidence type="ECO:0000256" key="3">
    <source>
        <dbReference type="SAM" id="SignalP"/>
    </source>
</evidence>
<protein>
    <recommendedName>
        <fullName evidence="4">Chemokine interleukin-8-like domain-containing protein</fullName>
    </recommendedName>
</protein>
<keyword evidence="3" id="KW-0732">Signal</keyword>
<dbReference type="SMART" id="SM00199">
    <property type="entry name" value="SCY"/>
    <property type="match status" value="1"/>
</dbReference>
<dbReference type="InterPro" id="IPR039809">
    <property type="entry name" value="Chemokine_b/g/d"/>
</dbReference>